<comment type="caution">
    <text evidence="1">The sequence shown here is derived from an EMBL/GenBank/DDBJ whole genome shotgun (WGS) entry which is preliminary data.</text>
</comment>
<sequence>MRHSYKDLRYVHSVPMSEPRACPNGDSGGGPELLEYLTRPTAKAHWWNDPHSQVLGGRDLQRDIQGTWLGVTKQGRVAVLTNFREHGQNISGLKSRGGIVNSFLQTPLDKQETTEQFAKRLVEDEGVSDVGGFSLAFGDLREIVGGKKRSGLAIVSNRTPDVHGVTWIAEKPGETHGLSNSHYGDLSWPKVVHGEQLLKQAIHSNVSRDAGKEDLIARLFDILVVDTLPKRRKGEDWETYINQLRNSIFIPRIGAATDEQDPAESIAAADSEKKVAASDGGYGTQKQTVLLVHQNGHVTFVEKTLYDEQGKPFGDEEISRFEYDIEGWNG</sequence>
<accession>A0ACC3S2S2</accession>
<gene>
    <name evidence="1" type="ORF">M8818_007689</name>
</gene>
<protein>
    <submittedName>
        <fullName evidence="1">Uncharacterized protein</fullName>
    </submittedName>
</protein>
<evidence type="ECO:0000313" key="1">
    <source>
        <dbReference type="EMBL" id="KAK8192519.1"/>
    </source>
</evidence>
<proteinExistence type="predicted"/>
<dbReference type="Proteomes" id="UP001320706">
    <property type="component" value="Unassembled WGS sequence"/>
</dbReference>
<evidence type="ECO:0000313" key="2">
    <source>
        <dbReference type="Proteomes" id="UP001320706"/>
    </source>
</evidence>
<dbReference type="EMBL" id="JAMKPW020000044">
    <property type="protein sequence ID" value="KAK8192519.1"/>
    <property type="molecule type" value="Genomic_DNA"/>
</dbReference>
<reference evidence="1" key="1">
    <citation type="submission" date="2024-02" db="EMBL/GenBank/DDBJ databases">
        <title>Metagenome Assembled Genome of Zalaria obscura JY119.</title>
        <authorList>
            <person name="Vighnesh L."/>
            <person name="Jagadeeshwari U."/>
            <person name="Venkata Ramana C."/>
            <person name="Sasikala C."/>
        </authorList>
    </citation>
    <scope>NUCLEOTIDE SEQUENCE</scope>
    <source>
        <strain evidence="1">JY119</strain>
    </source>
</reference>
<organism evidence="1 2">
    <name type="scientific">Zalaria obscura</name>
    <dbReference type="NCBI Taxonomy" id="2024903"/>
    <lineage>
        <taxon>Eukaryota</taxon>
        <taxon>Fungi</taxon>
        <taxon>Dikarya</taxon>
        <taxon>Ascomycota</taxon>
        <taxon>Pezizomycotina</taxon>
        <taxon>Dothideomycetes</taxon>
        <taxon>Dothideomycetidae</taxon>
        <taxon>Dothideales</taxon>
        <taxon>Zalariaceae</taxon>
        <taxon>Zalaria</taxon>
    </lineage>
</organism>
<name>A0ACC3S2S2_9PEZI</name>
<keyword evidence="2" id="KW-1185">Reference proteome</keyword>